<evidence type="ECO:0000313" key="3">
    <source>
        <dbReference type="EMBL" id="MDJ1500662.1"/>
    </source>
</evidence>
<evidence type="ECO:0000259" key="2">
    <source>
        <dbReference type="Pfam" id="PF17289"/>
    </source>
</evidence>
<evidence type="ECO:0000256" key="1">
    <source>
        <dbReference type="ARBA" id="ARBA00022612"/>
    </source>
</evidence>
<proteinExistence type="predicted"/>
<evidence type="ECO:0000313" key="4">
    <source>
        <dbReference type="Proteomes" id="UP001232063"/>
    </source>
</evidence>
<feature type="domain" description="Terminase large subunit gp17-like C-terminal" evidence="2">
    <location>
        <begin position="301"/>
        <end position="444"/>
    </location>
</feature>
<dbReference type="EMBL" id="JASJOU010000002">
    <property type="protein sequence ID" value="MDJ1500662.1"/>
    <property type="molecule type" value="Genomic_DNA"/>
</dbReference>
<comment type="caution">
    <text evidence="3">The sequence shown here is derived from an EMBL/GenBank/DDBJ whole genome shotgun (WGS) entry which is preliminary data.</text>
</comment>
<sequence>MEPGVEYIDGWFIKYLCDRLQQECERIIRKERKQKDIIINIPPRTSKSLIISVAFPVWCWLKDSRLKFICASYSSSLSLELSVKSRDLLQSDWLKARFPNLHIKDDSNTKSSFINIDGGQRISTSIEGTLTGKGANFLLVDDPQMPSQAESEAESQNTINWFKGTAYNRLNNEKSDVRIIVQQRLNEKDLTSYLLENSPESYEHICLPVELTDDVKPESLKEFYKDNLLWPDRFDTQIIEQYKKNLGSRKYAGQYLQSPAPADGLLFKRDWFKIIKRSEFDIRFKNKDTPDQDKITWNVIIDPAETEKQNNDPTGILVYCYKGDELYINWIQNVRKDFTNLLKYLREVLPSYLKPESRVMIEGKSSGKSIISQLKLTTNWNVIELQPGRDSKFIRAESITAFAESGKLHLIEGNWNEEYISQLITFPNGKHDELVDCTVYAVKNKSKQIEFFLA</sequence>
<dbReference type="AlphaFoldDB" id="A0AAE3R4T2"/>
<reference evidence="3" key="1">
    <citation type="submission" date="2023-05" db="EMBL/GenBank/DDBJ databases">
        <authorList>
            <person name="Zhang X."/>
        </authorList>
    </citation>
    <scope>NUCLEOTIDE SEQUENCE</scope>
    <source>
        <strain evidence="3">BD1B2-1</strain>
    </source>
</reference>
<dbReference type="InterPro" id="IPR027417">
    <property type="entry name" value="P-loop_NTPase"/>
</dbReference>
<gene>
    <name evidence="3" type="ORF">QNI22_08395</name>
</gene>
<dbReference type="InterPro" id="IPR035421">
    <property type="entry name" value="Terminase_6C"/>
</dbReference>
<dbReference type="Pfam" id="PF17289">
    <property type="entry name" value="Terminase_6C"/>
    <property type="match status" value="1"/>
</dbReference>
<organism evidence="3 4">
    <name type="scientific">Xanthocytophaga agilis</name>
    <dbReference type="NCBI Taxonomy" id="3048010"/>
    <lineage>
        <taxon>Bacteria</taxon>
        <taxon>Pseudomonadati</taxon>
        <taxon>Bacteroidota</taxon>
        <taxon>Cytophagia</taxon>
        <taxon>Cytophagales</taxon>
        <taxon>Rhodocytophagaceae</taxon>
        <taxon>Xanthocytophaga</taxon>
    </lineage>
</organism>
<dbReference type="Gene3D" id="3.40.50.300">
    <property type="entry name" value="P-loop containing nucleotide triphosphate hydrolases"/>
    <property type="match status" value="1"/>
</dbReference>
<accession>A0AAE3R4T2</accession>
<keyword evidence="4" id="KW-1185">Reference proteome</keyword>
<dbReference type="Proteomes" id="UP001232063">
    <property type="component" value="Unassembled WGS sequence"/>
</dbReference>
<dbReference type="Gene3D" id="3.30.420.240">
    <property type="match status" value="1"/>
</dbReference>
<keyword evidence="1" id="KW-1188">Viral release from host cell</keyword>
<protein>
    <recommendedName>
        <fullName evidence="2">Terminase large subunit gp17-like C-terminal domain-containing protein</fullName>
    </recommendedName>
</protein>
<name>A0AAE3R4T2_9BACT</name>